<feature type="domain" description="Barstar (barnase inhibitor)" evidence="2">
    <location>
        <begin position="6"/>
        <end position="54"/>
    </location>
</feature>
<sequence length="110" mass="12653">MHIEKEITLDCSKFSNENIFYDELIPIFGFPDFFGRNINALIDCLSGLRYPEEGMIKVNVTKNGSLLLILKNYSLADDIVQKTLMFSVESVNYRSQQDQLEPAILLCLER</sequence>
<reference evidence="4" key="2">
    <citation type="submission" date="2012-04" db="EMBL/GenBank/DDBJ databases">
        <title>Complete genome sequence of Providencia stuartii clinical isolate MRSN 2154.</title>
        <authorList>
            <person name="Clifford R.J."/>
            <person name="Hang J."/>
            <person name="Riley M.C."/>
            <person name="Onmus-Leone F."/>
            <person name="Kuschner R.A."/>
            <person name="Lesho E.P."/>
            <person name="Waterman P.E."/>
        </authorList>
    </citation>
    <scope>NUCLEOTIDE SEQUENCE [LARGE SCALE GENOMIC DNA]</scope>
    <source>
        <strain evidence="4">MRSN 2154</strain>
    </source>
</reference>
<dbReference type="Pfam" id="PF01337">
    <property type="entry name" value="Barstar"/>
    <property type="match status" value="1"/>
</dbReference>
<evidence type="ECO:0000313" key="3">
    <source>
        <dbReference type="EMBL" id="AFH95404.1"/>
    </source>
</evidence>
<dbReference type="GeneID" id="93519878"/>
<dbReference type="RefSeq" id="WP_014658032.1">
    <property type="nucleotide sequence ID" value="NC_017731.1"/>
</dbReference>
<dbReference type="Gene3D" id="3.30.370.10">
    <property type="entry name" value="Barstar-like"/>
    <property type="match status" value="1"/>
</dbReference>
<dbReference type="HOGENOM" id="CLU_147895_0_0_6"/>
<dbReference type="KEGG" id="psi:S70_17980"/>
<dbReference type="Proteomes" id="UP000005012">
    <property type="component" value="Chromosome"/>
</dbReference>
<reference evidence="3 4" key="1">
    <citation type="journal article" date="2012" name="J. Bacteriol.">
        <title>Complete Genome Sequence of Providencia stuartii Clinical Isolate MRSN 2154.</title>
        <authorList>
            <person name="Clifford R.J."/>
            <person name="Hang J."/>
            <person name="Riley M.C."/>
            <person name="Onmus-Leone F."/>
            <person name="Kuschner R.A."/>
            <person name="Lesho E.P."/>
            <person name="Waterman P.E."/>
        </authorList>
    </citation>
    <scope>NUCLEOTIDE SEQUENCE [LARGE SCALE GENOMIC DNA]</scope>
    <source>
        <strain evidence="3 4">MRSN 2154</strain>
    </source>
</reference>
<name>A0A140SST1_PROSM</name>
<dbReference type="InterPro" id="IPR035905">
    <property type="entry name" value="Barstar-like_sf"/>
</dbReference>
<evidence type="ECO:0000259" key="2">
    <source>
        <dbReference type="Pfam" id="PF01337"/>
    </source>
</evidence>
<dbReference type="EMBL" id="CP003488">
    <property type="protein sequence ID" value="AFH95404.1"/>
    <property type="molecule type" value="Genomic_DNA"/>
</dbReference>
<comment type="similarity">
    <text evidence="1">Belongs to the barstar family.</text>
</comment>
<accession>A0A140SST1</accession>
<dbReference type="AlphaFoldDB" id="A0A140SST1"/>
<proteinExistence type="inferred from homology"/>
<gene>
    <name evidence="3" type="ordered locus">S70_17980</name>
</gene>
<dbReference type="InterPro" id="IPR000468">
    <property type="entry name" value="Barstar"/>
</dbReference>
<protein>
    <submittedName>
        <fullName evidence="3">Barnase inhibitor</fullName>
    </submittedName>
</protein>
<evidence type="ECO:0000313" key="4">
    <source>
        <dbReference type="Proteomes" id="UP000005012"/>
    </source>
</evidence>
<dbReference type="SUPFAM" id="SSF52038">
    <property type="entry name" value="Barstar-related"/>
    <property type="match status" value="1"/>
</dbReference>
<dbReference type="OrthoDB" id="7575400at2"/>
<evidence type="ECO:0000256" key="1">
    <source>
        <dbReference type="ARBA" id="ARBA00006845"/>
    </source>
</evidence>
<organism evidence="3 4">
    <name type="scientific">Providencia stuartii (strain MRSN 2154)</name>
    <dbReference type="NCBI Taxonomy" id="1157951"/>
    <lineage>
        <taxon>Bacteria</taxon>
        <taxon>Pseudomonadati</taxon>
        <taxon>Pseudomonadota</taxon>
        <taxon>Gammaproteobacteria</taxon>
        <taxon>Enterobacterales</taxon>
        <taxon>Morganellaceae</taxon>
        <taxon>Providencia</taxon>
    </lineage>
</organism>